<dbReference type="InterPro" id="IPR008302">
    <property type="entry name" value="NamZ"/>
</dbReference>
<dbReference type="GO" id="GO:0033922">
    <property type="term" value="F:peptidoglycan beta-N-acetylmuramidase activity"/>
    <property type="evidence" value="ECO:0007669"/>
    <property type="project" value="InterPro"/>
</dbReference>
<dbReference type="Gene3D" id="2.60.40.1080">
    <property type="match status" value="1"/>
</dbReference>
<dbReference type="InterPro" id="IPR048503">
    <property type="entry name" value="NamZ_C"/>
</dbReference>
<proteinExistence type="predicted"/>
<keyword evidence="4" id="KW-1185">Reference proteome</keyword>
<dbReference type="AlphaFoldDB" id="A0A942YM20"/>
<dbReference type="InterPro" id="IPR048502">
    <property type="entry name" value="NamZ_N"/>
</dbReference>
<comment type="caution">
    <text evidence="3">The sequence shown here is derived from an EMBL/GenBank/DDBJ whole genome shotgun (WGS) entry which is preliminary data.</text>
</comment>
<dbReference type="EMBL" id="JAGYPJ010000001">
    <property type="protein sequence ID" value="MBS4201004.1"/>
    <property type="molecule type" value="Genomic_DNA"/>
</dbReference>
<evidence type="ECO:0000259" key="2">
    <source>
        <dbReference type="Pfam" id="PF20732"/>
    </source>
</evidence>
<sequence length="618" mass="69082">MKKFRRGFYTIFVILLVIACSLPGNTHLTKAKENDISTKVQPGIEVLLESHLDWIKGKRVGLVTNPTGVDSNLVSTVDLLYEHPDVNLTALFGPEHGIRGDQPAGAYVESYIDERTGLPVYSLYGSTWKPSKNMLDNVDVLLFDIQDVGSNVYTYIYTLGFVMEAAAEFDKEVIVLDRPNPTGGVRVEGPVRDADTVSFMGRFLLPVRHGMTVGELATMWNHEYNLGVNLKVAKMKGWKRTMHFEDTGLPFVLTSPNIPTNDTAFLYTGTELLDDTSLSTGLGTTKPFEMLGAPWINGEDLADELNGRKIKGVTFRATYFTPMFGKYQGQRVGGVQVHIDNKSSINLVELGLHLVDAMKDQNPEKFQMTSSYDSLIGDKRVRPMIVEDRSVEEITNLWKDELEDWVHNIRNQHLLYGPYPAKAQPYKIEGVLGILPYDLELAPGQSKELTLLGFDKNGKKLDINPSQLSWKVEGNIGSINGNTFTAEKPGTGMVTVNYKDFQAKRSVIVAQNIINNIRHSVNPGYARVVFDLNKNTDYEISEEKGLLILTVPYAEIGSPLLSNESKTVTIANSPTLSKVTFDIINGHTFEARFHLKVDKVKYEDPYFSNRIVIDLMNN</sequence>
<dbReference type="Pfam" id="PF07075">
    <property type="entry name" value="NamZ_N"/>
    <property type="match status" value="1"/>
</dbReference>
<accession>A0A942YM20</accession>
<dbReference type="Pfam" id="PF20732">
    <property type="entry name" value="NamZ_C"/>
    <property type="match status" value="1"/>
</dbReference>
<dbReference type="PROSITE" id="PS51257">
    <property type="entry name" value="PROKAR_LIPOPROTEIN"/>
    <property type="match status" value="1"/>
</dbReference>
<dbReference type="Gene3D" id="3.90.1150.140">
    <property type="match status" value="1"/>
</dbReference>
<name>A0A942YM20_9BACI</name>
<reference evidence="3 4" key="1">
    <citation type="submission" date="2021-05" db="EMBL/GenBank/DDBJ databases">
        <title>Novel Bacillus species.</title>
        <authorList>
            <person name="Liu G."/>
        </authorList>
    </citation>
    <scope>NUCLEOTIDE SEQUENCE [LARGE SCALE GENOMIC DNA]</scope>
    <source>
        <strain evidence="3 4">FJAT-49732</strain>
    </source>
</reference>
<evidence type="ECO:0000313" key="4">
    <source>
        <dbReference type="Proteomes" id="UP000682713"/>
    </source>
</evidence>
<feature type="domain" description="Peptidoglycan beta-N-acetylmuramidase NamZ C-terminal" evidence="2">
    <location>
        <begin position="265"/>
        <end position="416"/>
    </location>
</feature>
<dbReference type="Proteomes" id="UP000682713">
    <property type="component" value="Unassembled WGS sequence"/>
</dbReference>
<evidence type="ECO:0000313" key="3">
    <source>
        <dbReference type="EMBL" id="MBS4201004.1"/>
    </source>
</evidence>
<dbReference type="Gene3D" id="3.40.50.12170">
    <property type="entry name" value="Uncharacterised protein PF07075, DUF1343"/>
    <property type="match status" value="1"/>
</dbReference>
<dbReference type="PANTHER" id="PTHR42915">
    <property type="entry name" value="HYPOTHETICAL 460 KDA PROTEIN IN FEUA-SIGW INTERGENIC REGION [PRECURSOR]"/>
    <property type="match status" value="1"/>
</dbReference>
<organism evidence="3 4">
    <name type="scientific">Lederbergia citrisecunda</name>
    <dbReference type="NCBI Taxonomy" id="2833583"/>
    <lineage>
        <taxon>Bacteria</taxon>
        <taxon>Bacillati</taxon>
        <taxon>Bacillota</taxon>
        <taxon>Bacilli</taxon>
        <taxon>Bacillales</taxon>
        <taxon>Bacillaceae</taxon>
        <taxon>Lederbergia</taxon>
    </lineage>
</organism>
<gene>
    <name evidence="3" type="ORF">KHA93_15305</name>
</gene>
<feature type="domain" description="Peptidoglycan beta-N-acetylmuramidase NamZ N-terminal" evidence="1">
    <location>
        <begin position="60"/>
        <end position="261"/>
    </location>
</feature>
<protein>
    <submittedName>
        <fullName evidence="3">DUF1343 domain-containing protein</fullName>
    </submittedName>
</protein>
<dbReference type="RefSeq" id="WP_213111532.1">
    <property type="nucleotide sequence ID" value="NZ_JAGYPJ010000001.1"/>
</dbReference>
<dbReference type="PANTHER" id="PTHR42915:SF1">
    <property type="entry name" value="PEPTIDOGLYCAN BETA-N-ACETYLMURAMIDASE NAMZ"/>
    <property type="match status" value="1"/>
</dbReference>
<evidence type="ECO:0000259" key="1">
    <source>
        <dbReference type="Pfam" id="PF07075"/>
    </source>
</evidence>